<dbReference type="OMA" id="KTECEVH"/>
<dbReference type="PROSITE" id="PS50097">
    <property type="entry name" value="BTB"/>
    <property type="match status" value="1"/>
</dbReference>
<dbReference type="PANTHER" id="PTHR24412">
    <property type="entry name" value="KELCH PROTEIN"/>
    <property type="match status" value="1"/>
</dbReference>
<keyword evidence="1" id="KW-0880">Kelch repeat</keyword>
<gene>
    <name evidence="4" type="ORF">CAPTEDRAFT_38610</name>
</gene>
<evidence type="ECO:0000259" key="3">
    <source>
        <dbReference type="PROSITE" id="PS50097"/>
    </source>
</evidence>
<dbReference type="SMART" id="SM00225">
    <property type="entry name" value="BTB"/>
    <property type="match status" value="1"/>
</dbReference>
<feature type="non-terminal residue" evidence="4">
    <location>
        <position position="1"/>
    </location>
</feature>
<dbReference type="Proteomes" id="UP000014760">
    <property type="component" value="Unassembled WGS sequence"/>
</dbReference>
<sequence length="150" mass="17128">ETMSASFNEMRTANELVDVVLIFDELRLPCHKVVLAANSDYFRRMFLAGLRESQSDEITMNGIDADTGRLLVKYLYSGEIPINEENAQDVLSASHMLLLHDLKAASETFLLHHMQPPNCVSLLNLSHLYELQDLTKQSRQFITNKWTELS</sequence>
<feature type="domain" description="BTB" evidence="3">
    <location>
        <begin position="17"/>
        <end position="84"/>
    </location>
</feature>
<keyword evidence="6" id="KW-1185">Reference proteome</keyword>
<organism evidence="4">
    <name type="scientific">Capitella teleta</name>
    <name type="common">Polychaete worm</name>
    <dbReference type="NCBI Taxonomy" id="283909"/>
    <lineage>
        <taxon>Eukaryota</taxon>
        <taxon>Metazoa</taxon>
        <taxon>Spiralia</taxon>
        <taxon>Lophotrochozoa</taxon>
        <taxon>Annelida</taxon>
        <taxon>Polychaeta</taxon>
        <taxon>Sedentaria</taxon>
        <taxon>Scolecida</taxon>
        <taxon>Capitellidae</taxon>
        <taxon>Capitella</taxon>
    </lineage>
</organism>
<dbReference type="EnsemblMetazoa" id="CapteT38610">
    <property type="protein sequence ID" value="CapteP38610"/>
    <property type="gene ID" value="CapteG38610"/>
</dbReference>
<evidence type="ECO:0000256" key="2">
    <source>
        <dbReference type="ARBA" id="ARBA00022737"/>
    </source>
</evidence>
<keyword evidence="2" id="KW-0677">Repeat</keyword>
<dbReference type="InterPro" id="IPR000210">
    <property type="entry name" value="BTB/POZ_dom"/>
</dbReference>
<proteinExistence type="predicted"/>
<dbReference type="STRING" id="283909.R7U3J7"/>
<reference evidence="5" key="3">
    <citation type="submission" date="2015-06" db="UniProtKB">
        <authorList>
            <consortium name="EnsemblMetazoa"/>
        </authorList>
    </citation>
    <scope>IDENTIFICATION</scope>
</reference>
<dbReference type="EMBL" id="AMQN01001792">
    <property type="status" value="NOT_ANNOTATED_CDS"/>
    <property type="molecule type" value="Genomic_DNA"/>
</dbReference>
<dbReference type="AlphaFoldDB" id="R7U3J7"/>
<evidence type="ECO:0000313" key="5">
    <source>
        <dbReference type="EnsemblMetazoa" id="CapteP38610"/>
    </source>
</evidence>
<dbReference type="SUPFAM" id="SSF54695">
    <property type="entry name" value="POZ domain"/>
    <property type="match status" value="1"/>
</dbReference>
<dbReference type="OrthoDB" id="6418787at2759"/>
<dbReference type="HOGENOM" id="CLU_004253_11_1_1"/>
<dbReference type="PANTHER" id="PTHR24412:SF489">
    <property type="entry name" value="RING FINGER DOMAIN AND KELCH REPEAT-CONTAINING PROTEIN DDB_G0271372"/>
    <property type="match status" value="1"/>
</dbReference>
<dbReference type="EMBL" id="KB305766">
    <property type="protein sequence ID" value="ELU00706.1"/>
    <property type="molecule type" value="Genomic_DNA"/>
</dbReference>
<accession>R7U3J7</accession>
<evidence type="ECO:0000256" key="1">
    <source>
        <dbReference type="ARBA" id="ARBA00022441"/>
    </source>
</evidence>
<reference evidence="6" key="1">
    <citation type="submission" date="2012-12" db="EMBL/GenBank/DDBJ databases">
        <authorList>
            <person name="Hellsten U."/>
            <person name="Grimwood J."/>
            <person name="Chapman J.A."/>
            <person name="Shapiro H."/>
            <person name="Aerts A."/>
            <person name="Otillar R.P."/>
            <person name="Terry A.Y."/>
            <person name="Boore J.L."/>
            <person name="Simakov O."/>
            <person name="Marletaz F."/>
            <person name="Cho S.-J."/>
            <person name="Edsinger-Gonzales E."/>
            <person name="Havlak P."/>
            <person name="Kuo D.-H."/>
            <person name="Larsson T."/>
            <person name="Lv J."/>
            <person name="Arendt D."/>
            <person name="Savage R."/>
            <person name="Osoegawa K."/>
            <person name="de Jong P."/>
            <person name="Lindberg D.R."/>
            <person name="Seaver E.C."/>
            <person name="Weisblat D.A."/>
            <person name="Putnam N.H."/>
            <person name="Grigoriev I.V."/>
            <person name="Rokhsar D.S."/>
        </authorList>
    </citation>
    <scope>NUCLEOTIDE SEQUENCE</scope>
    <source>
        <strain evidence="6">I ESC-2004</strain>
    </source>
</reference>
<dbReference type="Gene3D" id="3.30.710.10">
    <property type="entry name" value="Potassium Channel Kv1.1, Chain A"/>
    <property type="match status" value="1"/>
</dbReference>
<evidence type="ECO:0000313" key="6">
    <source>
        <dbReference type="Proteomes" id="UP000014760"/>
    </source>
</evidence>
<feature type="non-terminal residue" evidence="4">
    <location>
        <position position="150"/>
    </location>
</feature>
<protein>
    <recommendedName>
        <fullName evidence="3">BTB domain-containing protein</fullName>
    </recommendedName>
</protein>
<evidence type="ECO:0000313" key="4">
    <source>
        <dbReference type="EMBL" id="ELU00706.1"/>
    </source>
</evidence>
<name>R7U3J7_CAPTE</name>
<dbReference type="CDD" id="cd14733">
    <property type="entry name" value="BACK"/>
    <property type="match status" value="1"/>
</dbReference>
<dbReference type="Pfam" id="PF00651">
    <property type="entry name" value="BTB"/>
    <property type="match status" value="1"/>
</dbReference>
<reference evidence="4 6" key="2">
    <citation type="journal article" date="2013" name="Nature">
        <title>Insights into bilaterian evolution from three spiralian genomes.</title>
        <authorList>
            <person name="Simakov O."/>
            <person name="Marletaz F."/>
            <person name="Cho S.J."/>
            <person name="Edsinger-Gonzales E."/>
            <person name="Havlak P."/>
            <person name="Hellsten U."/>
            <person name="Kuo D.H."/>
            <person name="Larsson T."/>
            <person name="Lv J."/>
            <person name="Arendt D."/>
            <person name="Savage R."/>
            <person name="Osoegawa K."/>
            <person name="de Jong P."/>
            <person name="Grimwood J."/>
            <person name="Chapman J.A."/>
            <person name="Shapiro H."/>
            <person name="Aerts A."/>
            <person name="Otillar R.P."/>
            <person name="Terry A.Y."/>
            <person name="Boore J.L."/>
            <person name="Grigoriev I.V."/>
            <person name="Lindberg D.R."/>
            <person name="Seaver E.C."/>
            <person name="Weisblat D.A."/>
            <person name="Putnam N.H."/>
            <person name="Rokhsar D.S."/>
        </authorList>
    </citation>
    <scope>NUCLEOTIDE SEQUENCE</scope>
    <source>
        <strain evidence="4 6">I ESC-2004</strain>
    </source>
</reference>
<dbReference type="InterPro" id="IPR011333">
    <property type="entry name" value="SKP1/BTB/POZ_sf"/>
</dbReference>